<feature type="region of interest" description="Disordered" evidence="1">
    <location>
        <begin position="170"/>
        <end position="270"/>
    </location>
</feature>
<evidence type="ECO:0000259" key="2">
    <source>
        <dbReference type="Pfam" id="PF12731"/>
    </source>
</evidence>
<gene>
    <name evidence="3" type="ORF">FOMPIDRAFT_1048676</name>
</gene>
<accession>S8FTL2</accession>
<dbReference type="Pfam" id="PF12731">
    <property type="entry name" value="Mating_N"/>
    <property type="match status" value="1"/>
</dbReference>
<evidence type="ECO:0000313" key="4">
    <source>
        <dbReference type="Proteomes" id="UP000015241"/>
    </source>
</evidence>
<dbReference type="Proteomes" id="UP000015241">
    <property type="component" value="Unassembled WGS sequence"/>
</dbReference>
<dbReference type="HOGENOM" id="CLU_552110_0_0_1"/>
<proteinExistence type="predicted"/>
<dbReference type="InterPro" id="IPR024333">
    <property type="entry name" value="Mating-type_A-alpha/beta_1_N"/>
</dbReference>
<dbReference type="OrthoDB" id="250329at2759"/>
<name>S8FTL2_FOMSC</name>
<dbReference type="InParanoid" id="S8FTL2"/>
<keyword evidence="4" id="KW-1185">Reference proteome</keyword>
<feature type="compositionally biased region" description="Polar residues" evidence="1">
    <location>
        <begin position="187"/>
        <end position="202"/>
    </location>
</feature>
<organism evidence="3 4">
    <name type="scientific">Fomitopsis schrenkii</name>
    <name type="common">Brown rot fungus</name>
    <dbReference type="NCBI Taxonomy" id="2126942"/>
    <lineage>
        <taxon>Eukaryota</taxon>
        <taxon>Fungi</taxon>
        <taxon>Dikarya</taxon>
        <taxon>Basidiomycota</taxon>
        <taxon>Agaricomycotina</taxon>
        <taxon>Agaricomycetes</taxon>
        <taxon>Polyporales</taxon>
        <taxon>Fomitopsis</taxon>
    </lineage>
</organism>
<feature type="domain" description="Mating-type protein A-alpha/beta 1 N-terminal" evidence="2">
    <location>
        <begin position="5"/>
        <end position="86"/>
    </location>
</feature>
<dbReference type="AlphaFoldDB" id="S8FTL2"/>
<dbReference type="STRING" id="743788.S8FTL2"/>
<evidence type="ECO:0000313" key="3">
    <source>
        <dbReference type="EMBL" id="EPT01520.1"/>
    </source>
</evidence>
<evidence type="ECO:0000256" key="1">
    <source>
        <dbReference type="SAM" id="MobiDB-lite"/>
    </source>
</evidence>
<protein>
    <recommendedName>
        <fullName evidence="2">Mating-type protein A-alpha/beta 1 N-terminal domain-containing protein</fullName>
    </recommendedName>
</protein>
<dbReference type="EMBL" id="KE504141">
    <property type="protein sequence ID" value="EPT01520.1"/>
    <property type="molecule type" value="Genomic_DNA"/>
</dbReference>
<sequence length="494" mass="53789">MASLKTRLLDAHDDFLFALQAGESAVYVFEEQWCKLSEEIEVAAGSGMLDDETIALAHTVSMHIEIVASSFGDVLTATDVIHEEMTTQMDELFAHMSLGPSYDEGEDAKTNGSNKGTVSLVPSRAPSLVFDSDSDGDSEDALPDLTSVRKRVHDGVDDFEWDVRMHKRSRCSSQLADSASDVWPWDDTTTTQRKPAQTLSKCSSREVRPLPSRAFSAPPCIPPISQTNRQHKRQLSESDAPVSPKRSRTGSVECRDQTLSKPPSPSKQNDFEEQVDVILDWASAFTVVEPATYAPPEASEPFVFEVFSQWHVFEDLCGQAITDVTAATADAPSTSATTAAPTAEDVPLTFMSFTMESTSHDSSPLSTPGSPDRHTLEMLPSHVDAAEYATQAHSQFEPFPSPPRTPPPTFEHAIAHPDDPPSYTPNDQHSLAELDYFPPPPYCPVGEKSGPAHGALLDADALVGLFPSIFEKHEYLGSSPQHFHVAQAGLPVVV</sequence>
<reference evidence="3 4" key="1">
    <citation type="journal article" date="2012" name="Science">
        <title>The Paleozoic origin of enzymatic lignin decomposition reconstructed from 31 fungal genomes.</title>
        <authorList>
            <person name="Floudas D."/>
            <person name="Binder M."/>
            <person name="Riley R."/>
            <person name="Barry K."/>
            <person name="Blanchette R.A."/>
            <person name="Henrissat B."/>
            <person name="Martinez A.T."/>
            <person name="Otillar R."/>
            <person name="Spatafora J.W."/>
            <person name="Yadav J.S."/>
            <person name="Aerts A."/>
            <person name="Benoit I."/>
            <person name="Boyd A."/>
            <person name="Carlson A."/>
            <person name="Copeland A."/>
            <person name="Coutinho P.M."/>
            <person name="de Vries R.P."/>
            <person name="Ferreira P."/>
            <person name="Findley K."/>
            <person name="Foster B."/>
            <person name="Gaskell J."/>
            <person name="Glotzer D."/>
            <person name="Gorecki P."/>
            <person name="Heitman J."/>
            <person name="Hesse C."/>
            <person name="Hori C."/>
            <person name="Igarashi K."/>
            <person name="Jurgens J.A."/>
            <person name="Kallen N."/>
            <person name="Kersten P."/>
            <person name="Kohler A."/>
            <person name="Kuees U."/>
            <person name="Kumar T.K.A."/>
            <person name="Kuo A."/>
            <person name="LaButti K."/>
            <person name="Larrondo L.F."/>
            <person name="Lindquist E."/>
            <person name="Ling A."/>
            <person name="Lombard V."/>
            <person name="Lucas S."/>
            <person name="Lundell T."/>
            <person name="Martin R."/>
            <person name="McLaughlin D.J."/>
            <person name="Morgenstern I."/>
            <person name="Morin E."/>
            <person name="Murat C."/>
            <person name="Nagy L.G."/>
            <person name="Nolan M."/>
            <person name="Ohm R.A."/>
            <person name="Patyshakuliyeva A."/>
            <person name="Rokas A."/>
            <person name="Ruiz-Duenas F.J."/>
            <person name="Sabat G."/>
            <person name="Salamov A."/>
            <person name="Samejima M."/>
            <person name="Schmutz J."/>
            <person name="Slot J.C."/>
            <person name="St John F."/>
            <person name="Stenlid J."/>
            <person name="Sun H."/>
            <person name="Sun S."/>
            <person name="Syed K."/>
            <person name="Tsang A."/>
            <person name="Wiebenga A."/>
            <person name="Young D."/>
            <person name="Pisabarro A."/>
            <person name="Eastwood D.C."/>
            <person name="Martin F."/>
            <person name="Cullen D."/>
            <person name="Grigoriev I.V."/>
            <person name="Hibbett D.S."/>
        </authorList>
    </citation>
    <scope>NUCLEOTIDE SEQUENCE</scope>
    <source>
        <strain evidence="4">FP-58527</strain>
    </source>
</reference>